<proteinExistence type="predicted"/>
<dbReference type="SUPFAM" id="SSF52540">
    <property type="entry name" value="P-loop containing nucleoside triphosphate hydrolases"/>
    <property type="match status" value="1"/>
</dbReference>
<keyword evidence="2" id="KW-0378">Hydrolase</keyword>
<gene>
    <name evidence="2" type="ORF">CP98_05024</name>
</gene>
<dbReference type="Pfam" id="PF13558">
    <property type="entry name" value="SbcC_Walker_B"/>
    <property type="match status" value="1"/>
</dbReference>
<accession>A0A084E4W7</accession>
<dbReference type="Pfam" id="PF13476">
    <property type="entry name" value="AAA_23"/>
    <property type="match status" value="1"/>
</dbReference>
<dbReference type="PATRIC" id="fig|13690.10.peg.5193"/>
<dbReference type="InterPro" id="IPR027417">
    <property type="entry name" value="P-loop_NTPase"/>
</dbReference>
<dbReference type="eggNOG" id="COG0419">
    <property type="taxonomic scope" value="Bacteria"/>
</dbReference>
<dbReference type="Proteomes" id="UP000028534">
    <property type="component" value="Unassembled WGS sequence"/>
</dbReference>
<name>A0A084E4W7_SPHYA</name>
<dbReference type="AlphaFoldDB" id="A0A084E4W7"/>
<evidence type="ECO:0000313" key="3">
    <source>
        <dbReference type="Proteomes" id="UP000028534"/>
    </source>
</evidence>
<dbReference type="GO" id="GO:0004527">
    <property type="term" value="F:exonuclease activity"/>
    <property type="evidence" value="ECO:0007669"/>
    <property type="project" value="UniProtKB-KW"/>
</dbReference>
<comment type="caution">
    <text evidence="2">The sequence shown here is derived from an EMBL/GenBank/DDBJ whole genome shotgun (WGS) entry which is preliminary data.</text>
</comment>
<dbReference type="Gene3D" id="3.40.50.300">
    <property type="entry name" value="P-loop containing nucleotide triphosphate hydrolases"/>
    <property type="match status" value="2"/>
</dbReference>
<dbReference type="GO" id="GO:0016887">
    <property type="term" value="F:ATP hydrolysis activity"/>
    <property type="evidence" value="ECO:0007669"/>
    <property type="project" value="InterPro"/>
</dbReference>
<dbReference type="GO" id="GO:0006302">
    <property type="term" value="P:double-strand break repair"/>
    <property type="evidence" value="ECO:0007669"/>
    <property type="project" value="InterPro"/>
</dbReference>
<organism evidence="2 3">
    <name type="scientific">Sphingobium yanoikuyae</name>
    <name type="common">Sphingomonas yanoikuyae</name>
    <dbReference type="NCBI Taxonomy" id="13690"/>
    <lineage>
        <taxon>Bacteria</taxon>
        <taxon>Pseudomonadati</taxon>
        <taxon>Pseudomonadota</taxon>
        <taxon>Alphaproteobacteria</taxon>
        <taxon>Sphingomonadales</taxon>
        <taxon>Sphingomonadaceae</taxon>
        <taxon>Sphingobium</taxon>
    </lineage>
</organism>
<feature type="domain" description="Rad50/SbcC-type AAA" evidence="1">
    <location>
        <begin position="7"/>
        <end position="201"/>
    </location>
</feature>
<reference evidence="2 3" key="1">
    <citation type="submission" date="2014-03" db="EMBL/GenBank/DDBJ databases">
        <title>Genome sequence of Sphingobium yanoikuyae B1.</title>
        <authorList>
            <person name="Gan H.M."/>
            <person name="Gan H.Y."/>
            <person name="Savka M.A."/>
        </authorList>
    </citation>
    <scope>NUCLEOTIDE SEQUENCE [LARGE SCALE GENOMIC DNA]</scope>
    <source>
        <strain evidence="2 3">B1</strain>
    </source>
</reference>
<protein>
    <submittedName>
        <fullName evidence="2">Exonuclease SbcC</fullName>
    </submittedName>
</protein>
<dbReference type="PANTHER" id="PTHR32114">
    <property type="entry name" value="ABC TRANSPORTER ABCH.3"/>
    <property type="match status" value="1"/>
</dbReference>
<dbReference type="PANTHER" id="PTHR32114:SF2">
    <property type="entry name" value="ABC TRANSPORTER ABCH.3"/>
    <property type="match status" value="1"/>
</dbReference>
<keyword evidence="2" id="KW-0269">Exonuclease</keyword>
<evidence type="ECO:0000259" key="1">
    <source>
        <dbReference type="Pfam" id="PF13476"/>
    </source>
</evidence>
<keyword evidence="2" id="KW-0540">Nuclease</keyword>
<sequence length="1235" mass="133148">MRVLAIRGRNLASLNGDFEVDFEAEPLSDAGIFAITGPTGAGKSTLLDAMCLALFDAVPRLGAAPARARIETVQGDELSAGDPRAVLRHGCGEGFAELDFVGRDGERYRARWTVQRARQKTDGRMQATRHSLTRLGDGEILGGTKTETLAEIHRLVGLSAEQFRRAVLLAQGDFEAFIKADDNERAQLLERLTGSHIYASLGRAAHEKAATLRAQQQAIMGRIEAQNGLDDEARRTAEEQQSAAKDAADRTSATLGELSKAVGWETERAILADKVTACESAAATANAAREEAIPRHEALRLRKAAFALSGDWTAIQEAATLAHKAEQNAVLRQGELDQARERATQTAADESQAIASIQVETDRVAVQSPEIEEARTLDRKLSETRASLDGISDTRATRAQALSECQKVEQVAGSSWSKAIATRDDHASWLAQNAGFASLATQQTELAAELVEIAAVNLKLSQLSGSVDGAEASKIAANISWEAAKAAEERTAAAATSARNILDEAKASAPSEAEFSAVLEKRDRLGALSPLLVDWKHHEAQVGACRDLLARLRTNFGKAKVEREDLVTRHSEVNSSLPILRAQLQEARRAGELAEAASGEAAMQLRATLEEGQACPVCGATQHALSALDSLLGMQLREQRDRIADLDASSTSKTAEEAALAARIQSTDKSINGLEHDIESQATAMAVANEKAQAAFAVLSEKCSLTGLDPAEPDFEITLESALATLEGQRSTMTEARTAVTIAQVADEKARSDWEESRRASGVAAQTLRDIEQELSSLLERKSHVTETRDRLERSIDVRFSGTADWRQLADPIGWLDEQAGAWRTYFADHSKIVEAIPGLERAVADARAETAAAMVRFDEIESQAKAWEQEQILVTNARSHLLGGDTVESVVAQNEAVLSQCRQALETAQAAAALGRENQAASAARKEAADQEAKRVVQDHLDRQGRFHARLAELAIEEEAVAGAAREGQTAIDGEVEALAAIDRAFNNAAAVLAQRQEDLIRHDQTDPPALSGDALAQAVSEAKQADETAQKALQDAQFVLRRDDEVRTQTSKLRAELERERAAARVWLALDELIGDATGARFRRFAQGLTLDRLLAHANSRLTDLKPRYELQRAPSGDMLIQVIDHDMAGEIRGVHNLSGGERFLISLALALGLAEMSTGRGLKIESLFIDEGFGALDGASLGQALSVLEHLHATGRRVGVISHVEEIKERIPVKIEVTPVARGRSELSVISA</sequence>
<evidence type="ECO:0000313" key="2">
    <source>
        <dbReference type="EMBL" id="KEZ13009.1"/>
    </source>
</evidence>
<dbReference type="EMBL" id="JGVR01000060">
    <property type="protein sequence ID" value="KEZ13009.1"/>
    <property type="molecule type" value="Genomic_DNA"/>
</dbReference>
<dbReference type="RefSeq" id="WP_037522880.1">
    <property type="nucleotide sequence ID" value="NZ_JGVR01000060.1"/>
</dbReference>
<dbReference type="InterPro" id="IPR038729">
    <property type="entry name" value="Rad50/SbcC_AAA"/>
</dbReference>